<dbReference type="EMBL" id="JAULSV010000002">
    <property type="protein sequence ID" value="KAK0651138.1"/>
    <property type="molecule type" value="Genomic_DNA"/>
</dbReference>
<dbReference type="InterPro" id="IPR010730">
    <property type="entry name" value="HET"/>
</dbReference>
<evidence type="ECO:0000256" key="1">
    <source>
        <dbReference type="SAM" id="MobiDB-lite"/>
    </source>
</evidence>
<evidence type="ECO:0000313" key="3">
    <source>
        <dbReference type="EMBL" id="KAK0651138.1"/>
    </source>
</evidence>
<reference evidence="3" key="1">
    <citation type="submission" date="2023-06" db="EMBL/GenBank/DDBJ databases">
        <title>Genome-scale phylogeny and comparative genomics of the fungal order Sordariales.</title>
        <authorList>
            <consortium name="Lawrence Berkeley National Laboratory"/>
            <person name="Hensen N."/>
            <person name="Bonometti L."/>
            <person name="Westerberg I."/>
            <person name="Brannstrom I.O."/>
            <person name="Guillou S."/>
            <person name="Cros-Aarteil S."/>
            <person name="Calhoun S."/>
            <person name="Haridas S."/>
            <person name="Kuo A."/>
            <person name="Mondo S."/>
            <person name="Pangilinan J."/>
            <person name="Riley R."/>
            <person name="Labutti K."/>
            <person name="Andreopoulos B."/>
            <person name="Lipzen A."/>
            <person name="Chen C."/>
            <person name="Yanf M."/>
            <person name="Daum C."/>
            <person name="Ng V."/>
            <person name="Clum A."/>
            <person name="Steindorff A."/>
            <person name="Ohm R."/>
            <person name="Martin F."/>
            <person name="Silar P."/>
            <person name="Natvig D."/>
            <person name="Lalanne C."/>
            <person name="Gautier V."/>
            <person name="Ament-Velasquez S.L."/>
            <person name="Kruys A."/>
            <person name="Hutchinson M.I."/>
            <person name="Powell A.J."/>
            <person name="Barry K."/>
            <person name="Miller A.N."/>
            <person name="Grigoriev I.V."/>
            <person name="Debuchy R."/>
            <person name="Gladieux P."/>
            <person name="Thoren M.H."/>
            <person name="Johannesson H."/>
        </authorList>
    </citation>
    <scope>NUCLEOTIDE SEQUENCE</scope>
    <source>
        <strain evidence="3">SMH2532-1</strain>
    </source>
</reference>
<proteinExistence type="predicted"/>
<organism evidence="3 4">
    <name type="scientific">Cercophora newfieldiana</name>
    <dbReference type="NCBI Taxonomy" id="92897"/>
    <lineage>
        <taxon>Eukaryota</taxon>
        <taxon>Fungi</taxon>
        <taxon>Dikarya</taxon>
        <taxon>Ascomycota</taxon>
        <taxon>Pezizomycotina</taxon>
        <taxon>Sordariomycetes</taxon>
        <taxon>Sordariomycetidae</taxon>
        <taxon>Sordariales</taxon>
        <taxon>Lasiosphaeriaceae</taxon>
        <taxon>Cercophora</taxon>
    </lineage>
</organism>
<feature type="compositionally biased region" description="Polar residues" evidence="1">
    <location>
        <begin position="83"/>
        <end position="98"/>
    </location>
</feature>
<dbReference type="Pfam" id="PF06985">
    <property type="entry name" value="HET"/>
    <property type="match status" value="1"/>
</dbReference>
<dbReference type="PANTHER" id="PTHR33112">
    <property type="entry name" value="DOMAIN PROTEIN, PUTATIVE-RELATED"/>
    <property type="match status" value="1"/>
</dbReference>
<feature type="compositionally biased region" description="Polar residues" evidence="1">
    <location>
        <begin position="47"/>
        <end position="73"/>
    </location>
</feature>
<keyword evidence="4" id="KW-1185">Reference proteome</keyword>
<dbReference type="Proteomes" id="UP001174936">
    <property type="component" value="Unassembled WGS sequence"/>
</dbReference>
<gene>
    <name evidence="3" type="ORF">B0T16DRAFT_367197</name>
</gene>
<dbReference type="PANTHER" id="PTHR33112:SF16">
    <property type="entry name" value="HETEROKARYON INCOMPATIBILITY DOMAIN-CONTAINING PROTEIN"/>
    <property type="match status" value="1"/>
</dbReference>
<feature type="region of interest" description="Disordered" evidence="1">
    <location>
        <begin position="1"/>
        <end position="109"/>
    </location>
</feature>
<sequence>MPKHASDRATLVTKQKRLIVEDRANSPEPAEQILRRSKRLKGAAEPTTVSRAPTTNNSSGTQSNVEKTTSAVPSSIGAEGKRPTSQIHVPPGNTSQKPSVPPRPRHWFTDFVPAQGHELGSSEWAGTVPLSVLCNACERVSTWMTEHRGQKTRSKITTWLEHHESGQDLERSMLAGCHLCTLIWHHFTDEPLWEESDSDTDSLDLKQKRDDRVSRLLAAGQIKVGFGAPKIPYDGLDIFGLDATTQSGAKQMLAHSIEFREESSLESQRRWKNSWYDLKRQVATVHTSAKSHIPLLRQWIDDCEENHETCRALLNSKLPHRLLELEGTDAGERIRLVSAEALGASRPQYVALSYCWGSSDCFKLTSETESALRVGVSVSGLPPTIQHAISVSRNLGFRYIWVDSLCIIQDSPEDWAKESATMCDVYQGSHVCVASLVSTSSDQGMFAIRDPLLHTPLVLGSGKNVPTFVSVHSILAWHAPTWPLHKRAWVTQERILAPRTIGFGQYLTWECREASRSEARLDSEALPNDASASPTSCGRFFQQVLWADQNMSTSAENPNNAHYRWRSLLGEYSGCSMTHGSDRLAALLGIASAIQRKTGWGFLAGLWLPFFVRDMLWMTYEGSAGEGVGPSWSWTSTLGKVYLCYDDYSALKEHAKVDIPAASREMAPSGATLNKRLPVAIHVTCIALEVDPVSGIRVACIQNGRQSNGDLSNDIRYDRGRSEKTVPKYLLLMAEAPEDYYDTAYFIVIADSTVLGGAFERIGYCDVSMWRDEPGAVEKALKPPRGAYYPFRMISRKWLDEKIATGERRTFTLV</sequence>
<protein>
    <submittedName>
        <fullName evidence="3">Heterokaryon incompatibility protein-domain-containing protein</fullName>
    </submittedName>
</protein>
<evidence type="ECO:0000259" key="2">
    <source>
        <dbReference type="Pfam" id="PF06985"/>
    </source>
</evidence>
<comment type="caution">
    <text evidence="3">The sequence shown here is derived from an EMBL/GenBank/DDBJ whole genome shotgun (WGS) entry which is preliminary data.</text>
</comment>
<dbReference type="AlphaFoldDB" id="A0AA39YEN8"/>
<evidence type="ECO:0000313" key="4">
    <source>
        <dbReference type="Proteomes" id="UP001174936"/>
    </source>
</evidence>
<feature type="domain" description="Heterokaryon incompatibility" evidence="2">
    <location>
        <begin position="349"/>
        <end position="493"/>
    </location>
</feature>
<name>A0AA39YEN8_9PEZI</name>
<accession>A0AA39YEN8</accession>